<organism evidence="2 3">
    <name type="scientific">Romanomermis culicivorax</name>
    <name type="common">Nematode worm</name>
    <dbReference type="NCBI Taxonomy" id="13658"/>
    <lineage>
        <taxon>Eukaryota</taxon>
        <taxon>Metazoa</taxon>
        <taxon>Ecdysozoa</taxon>
        <taxon>Nematoda</taxon>
        <taxon>Enoplea</taxon>
        <taxon>Dorylaimia</taxon>
        <taxon>Mermithida</taxon>
        <taxon>Mermithoidea</taxon>
        <taxon>Mermithidae</taxon>
        <taxon>Romanomermis</taxon>
    </lineage>
</organism>
<reference evidence="3" key="1">
    <citation type="submission" date="2022-11" db="UniProtKB">
        <authorList>
            <consortium name="WormBaseParasite"/>
        </authorList>
    </citation>
    <scope>IDENTIFICATION</scope>
</reference>
<evidence type="ECO:0000313" key="3">
    <source>
        <dbReference type="WBParaSite" id="nRc.2.0.1.t13019-RA"/>
    </source>
</evidence>
<dbReference type="AlphaFoldDB" id="A0A915IGT1"/>
<dbReference type="WBParaSite" id="nRc.2.0.1.t13019-RA">
    <property type="protein sequence ID" value="nRc.2.0.1.t13019-RA"/>
    <property type="gene ID" value="nRc.2.0.1.g13019"/>
</dbReference>
<feature type="compositionally biased region" description="Low complexity" evidence="1">
    <location>
        <begin position="10"/>
        <end position="23"/>
    </location>
</feature>
<feature type="compositionally biased region" description="Acidic residues" evidence="1">
    <location>
        <begin position="24"/>
        <end position="34"/>
    </location>
</feature>
<keyword evidence="2" id="KW-1185">Reference proteome</keyword>
<evidence type="ECO:0000313" key="2">
    <source>
        <dbReference type="Proteomes" id="UP000887565"/>
    </source>
</evidence>
<evidence type="ECO:0000256" key="1">
    <source>
        <dbReference type="SAM" id="MobiDB-lite"/>
    </source>
</evidence>
<dbReference type="Proteomes" id="UP000887565">
    <property type="component" value="Unplaced"/>
</dbReference>
<feature type="region of interest" description="Disordered" evidence="1">
    <location>
        <begin position="1"/>
        <end position="77"/>
    </location>
</feature>
<accession>A0A915IGT1</accession>
<proteinExistence type="predicted"/>
<name>A0A915IGT1_ROMCU</name>
<feature type="compositionally biased region" description="Basic and acidic residues" evidence="1">
    <location>
        <begin position="46"/>
        <end position="58"/>
    </location>
</feature>
<protein>
    <submittedName>
        <fullName evidence="3">Uncharacterized protein</fullName>
    </submittedName>
</protein>
<sequence>TKVDKAPRKSSATTTSESPATSGADDDDFSDDDNAAGVKKRRTRTKEKCVKDNCKGDESSSPYSSGQEDGERNFMGF</sequence>